<dbReference type="EMBL" id="CAMPGE010002399">
    <property type="protein sequence ID" value="CAI2361201.1"/>
    <property type="molecule type" value="Genomic_DNA"/>
</dbReference>
<dbReference type="Proteomes" id="UP001295684">
    <property type="component" value="Unassembled WGS sequence"/>
</dbReference>
<feature type="compositionally biased region" description="Low complexity" evidence="1">
    <location>
        <begin position="363"/>
        <end position="374"/>
    </location>
</feature>
<keyword evidence="2" id="KW-0472">Membrane</keyword>
<proteinExistence type="predicted"/>
<keyword evidence="2" id="KW-1133">Transmembrane helix</keyword>
<feature type="compositionally biased region" description="Polar residues" evidence="1">
    <location>
        <begin position="446"/>
        <end position="461"/>
    </location>
</feature>
<gene>
    <name evidence="3" type="ORF">ECRASSUSDP1_LOCUS2511</name>
</gene>
<reference evidence="3" key="1">
    <citation type="submission" date="2023-07" db="EMBL/GenBank/DDBJ databases">
        <authorList>
            <consortium name="AG Swart"/>
            <person name="Singh M."/>
            <person name="Singh A."/>
            <person name="Seah K."/>
            <person name="Emmerich C."/>
        </authorList>
    </citation>
    <scope>NUCLEOTIDE SEQUENCE</scope>
    <source>
        <strain evidence="3">DP1</strain>
    </source>
</reference>
<evidence type="ECO:0000313" key="4">
    <source>
        <dbReference type="Proteomes" id="UP001295684"/>
    </source>
</evidence>
<feature type="transmembrane region" description="Helical" evidence="2">
    <location>
        <begin position="111"/>
        <end position="133"/>
    </location>
</feature>
<evidence type="ECO:0000256" key="1">
    <source>
        <dbReference type="SAM" id="MobiDB-lite"/>
    </source>
</evidence>
<keyword evidence="2" id="KW-0812">Transmembrane</keyword>
<protein>
    <submittedName>
        <fullName evidence="3">Uncharacterized protein</fullName>
    </submittedName>
</protein>
<sequence>MEDETTTIPCYRILYRIVIFSEILLILLSIIEITLTMLYYSNNIAIVIMNFGIFFMLICRAMLLCWTYLKSRFRCFLMTTKSGLALGIIVMNSFKTLSVAKLDEDEGVKLLFTNIIITNLICLLLEAGAYGVLSLKIKYLIKLPSKKDSTVKAKQASTKPFDYEQLVKPESPKENKVEKELQRKKILYIIEDNSSMQYYEGTKTSKLMSSENNDKMEEMINEIVKEEQKTSSNLFSETGSIRSYGSLANLRNQRITNNLEPGESPQFGCEIVRENSSLNLSNINSSKLMFKEELQNAHIKNNTIANIFGKKRISSFSFMGSEGSSQTSEANMQSGFTSSSKYISTETKGTPQFSAFKKSIRNKSSMKSLPSSSPFRNTLAQKAEMVKMQKSGNTDEENSKNKAGKRNSAISKRPYISISSIYTLNSGDDSRANSAILSYALQVTDQPKSQIISSPSMMQDHSSGEKPPAKPPSSLSAKVNPKAYTKRM</sequence>
<dbReference type="AlphaFoldDB" id="A0AAD1X842"/>
<evidence type="ECO:0000313" key="3">
    <source>
        <dbReference type="EMBL" id="CAI2361201.1"/>
    </source>
</evidence>
<accession>A0AAD1X842</accession>
<evidence type="ECO:0000256" key="2">
    <source>
        <dbReference type="SAM" id="Phobius"/>
    </source>
</evidence>
<feature type="transmembrane region" description="Helical" evidence="2">
    <location>
        <begin position="44"/>
        <end position="66"/>
    </location>
</feature>
<feature type="region of interest" description="Disordered" evidence="1">
    <location>
        <begin position="446"/>
        <end position="488"/>
    </location>
</feature>
<comment type="caution">
    <text evidence="3">The sequence shown here is derived from an EMBL/GenBank/DDBJ whole genome shotgun (WGS) entry which is preliminary data.</text>
</comment>
<feature type="region of interest" description="Disordered" evidence="1">
    <location>
        <begin position="353"/>
        <end position="408"/>
    </location>
</feature>
<keyword evidence="4" id="KW-1185">Reference proteome</keyword>
<organism evidence="3 4">
    <name type="scientific">Euplotes crassus</name>
    <dbReference type="NCBI Taxonomy" id="5936"/>
    <lineage>
        <taxon>Eukaryota</taxon>
        <taxon>Sar</taxon>
        <taxon>Alveolata</taxon>
        <taxon>Ciliophora</taxon>
        <taxon>Intramacronucleata</taxon>
        <taxon>Spirotrichea</taxon>
        <taxon>Hypotrichia</taxon>
        <taxon>Euplotida</taxon>
        <taxon>Euplotidae</taxon>
        <taxon>Moneuplotes</taxon>
    </lineage>
</organism>
<feature type="transmembrane region" description="Helical" evidence="2">
    <location>
        <begin position="13"/>
        <end position="38"/>
    </location>
</feature>
<name>A0AAD1X842_EUPCR</name>